<evidence type="ECO:0000256" key="4">
    <source>
        <dbReference type="ARBA" id="ARBA00023136"/>
    </source>
</evidence>
<reference evidence="8 9" key="1">
    <citation type="submission" date="2023-01" db="EMBL/GenBank/DDBJ databases">
        <title>Analysis of 21 Apiospora genomes using comparative genomics revels a genus with tremendous synthesis potential of carbohydrate active enzymes and secondary metabolites.</title>
        <authorList>
            <person name="Sorensen T."/>
        </authorList>
    </citation>
    <scope>NUCLEOTIDE SEQUENCE [LARGE SCALE GENOMIC DNA]</scope>
    <source>
        <strain evidence="8 9">CBS 83171</strain>
    </source>
</reference>
<evidence type="ECO:0000313" key="9">
    <source>
        <dbReference type="Proteomes" id="UP001446871"/>
    </source>
</evidence>
<dbReference type="PANTHER" id="PTHR33048">
    <property type="entry name" value="PTH11-LIKE INTEGRAL MEMBRANE PROTEIN (AFU_ORTHOLOGUE AFUA_5G11245)"/>
    <property type="match status" value="1"/>
</dbReference>
<feature type="domain" description="Rhodopsin" evidence="7">
    <location>
        <begin position="42"/>
        <end position="189"/>
    </location>
</feature>
<keyword evidence="3 6" id="KW-1133">Transmembrane helix</keyword>
<accession>A0ABR1W538</accession>
<evidence type="ECO:0000256" key="5">
    <source>
        <dbReference type="ARBA" id="ARBA00038359"/>
    </source>
</evidence>
<feature type="transmembrane region" description="Helical" evidence="6">
    <location>
        <begin position="205"/>
        <end position="226"/>
    </location>
</feature>
<sequence length="282" mass="31480">MGGHNNSNETQPLWNQQSTILGVTISLFIASWICVALRLYTIFRVQNAAGWDDFFVVLTGHGLGQHMLALSMAEVKESAKLIYISVGAYTLETWTIKISLLLQYLRNWNRGGSRKFCIWLQVAIGIWGAIFSFMAWVPCFPVYGHWDLESDAYCYGFGSKERHSFIATVITHSATNMIFDLAVFLTPVLLPEAHSNTNLDRPNVAVAHGVVWIISVCRLAGVAQLLSPRLPYVRPNLVFAFGRHSWRVGSKSGGYLCLRARFLASADVGHGSHHSDQRGQDH</sequence>
<dbReference type="Pfam" id="PF20684">
    <property type="entry name" value="Fung_rhodopsin"/>
    <property type="match status" value="1"/>
</dbReference>
<evidence type="ECO:0000256" key="2">
    <source>
        <dbReference type="ARBA" id="ARBA00022692"/>
    </source>
</evidence>
<name>A0ABR1W538_9PEZI</name>
<organism evidence="8 9">
    <name type="scientific">Apiospora saccharicola</name>
    <dbReference type="NCBI Taxonomy" id="335842"/>
    <lineage>
        <taxon>Eukaryota</taxon>
        <taxon>Fungi</taxon>
        <taxon>Dikarya</taxon>
        <taxon>Ascomycota</taxon>
        <taxon>Pezizomycotina</taxon>
        <taxon>Sordariomycetes</taxon>
        <taxon>Xylariomycetidae</taxon>
        <taxon>Amphisphaeriales</taxon>
        <taxon>Apiosporaceae</taxon>
        <taxon>Apiospora</taxon>
    </lineage>
</organism>
<feature type="transmembrane region" description="Helical" evidence="6">
    <location>
        <begin position="20"/>
        <end position="42"/>
    </location>
</feature>
<feature type="transmembrane region" description="Helical" evidence="6">
    <location>
        <begin position="116"/>
        <end position="137"/>
    </location>
</feature>
<comment type="subcellular location">
    <subcellularLocation>
        <location evidence="1">Membrane</location>
        <topology evidence="1">Multi-pass membrane protein</topology>
    </subcellularLocation>
</comment>
<evidence type="ECO:0000256" key="6">
    <source>
        <dbReference type="SAM" id="Phobius"/>
    </source>
</evidence>
<dbReference type="PANTHER" id="PTHR33048:SF47">
    <property type="entry name" value="INTEGRAL MEMBRANE PROTEIN-RELATED"/>
    <property type="match status" value="1"/>
</dbReference>
<evidence type="ECO:0000256" key="1">
    <source>
        <dbReference type="ARBA" id="ARBA00004141"/>
    </source>
</evidence>
<comment type="similarity">
    <text evidence="5">Belongs to the SAT4 family.</text>
</comment>
<comment type="caution">
    <text evidence="8">The sequence shown here is derived from an EMBL/GenBank/DDBJ whole genome shotgun (WGS) entry which is preliminary data.</text>
</comment>
<dbReference type="Proteomes" id="UP001446871">
    <property type="component" value="Unassembled WGS sequence"/>
</dbReference>
<feature type="non-terminal residue" evidence="8">
    <location>
        <position position="282"/>
    </location>
</feature>
<dbReference type="EMBL" id="JAQQWM010000002">
    <property type="protein sequence ID" value="KAK8077661.1"/>
    <property type="molecule type" value="Genomic_DNA"/>
</dbReference>
<proteinExistence type="inferred from homology"/>
<keyword evidence="4 6" id="KW-0472">Membrane</keyword>
<evidence type="ECO:0000313" key="8">
    <source>
        <dbReference type="EMBL" id="KAK8077661.1"/>
    </source>
</evidence>
<dbReference type="InterPro" id="IPR052337">
    <property type="entry name" value="SAT4-like"/>
</dbReference>
<keyword evidence="9" id="KW-1185">Reference proteome</keyword>
<gene>
    <name evidence="8" type="ORF">PG996_003831</name>
</gene>
<dbReference type="InterPro" id="IPR049326">
    <property type="entry name" value="Rhodopsin_dom_fungi"/>
</dbReference>
<evidence type="ECO:0000256" key="3">
    <source>
        <dbReference type="ARBA" id="ARBA00022989"/>
    </source>
</evidence>
<evidence type="ECO:0000259" key="7">
    <source>
        <dbReference type="Pfam" id="PF20684"/>
    </source>
</evidence>
<protein>
    <recommendedName>
        <fullName evidence="7">Rhodopsin domain-containing protein</fullName>
    </recommendedName>
</protein>
<keyword evidence="2 6" id="KW-0812">Transmembrane</keyword>